<dbReference type="PANTHER" id="PTHR30068">
    <property type="entry name" value="URONATE ISOMERASE"/>
    <property type="match status" value="1"/>
</dbReference>
<evidence type="ECO:0000313" key="8">
    <source>
        <dbReference type="Proteomes" id="UP001597145"/>
    </source>
</evidence>
<organism evidence="7 8">
    <name type="scientific">Pseudonocardia aurantiaca</name>
    <dbReference type="NCBI Taxonomy" id="75290"/>
    <lineage>
        <taxon>Bacteria</taxon>
        <taxon>Bacillati</taxon>
        <taxon>Actinomycetota</taxon>
        <taxon>Actinomycetes</taxon>
        <taxon>Pseudonocardiales</taxon>
        <taxon>Pseudonocardiaceae</taxon>
        <taxon>Pseudonocardia</taxon>
    </lineage>
</organism>
<dbReference type="GO" id="GO:0008880">
    <property type="term" value="F:glucuronate isomerase activity"/>
    <property type="evidence" value="ECO:0007669"/>
    <property type="project" value="UniProtKB-EC"/>
</dbReference>
<dbReference type="InterPro" id="IPR032466">
    <property type="entry name" value="Metal_Hydrolase"/>
</dbReference>
<evidence type="ECO:0000256" key="6">
    <source>
        <dbReference type="ARBA" id="ARBA00023235"/>
    </source>
</evidence>
<name>A0ABW4FH70_9PSEU</name>
<dbReference type="Proteomes" id="UP001597145">
    <property type="component" value="Unassembled WGS sequence"/>
</dbReference>
<evidence type="ECO:0000256" key="3">
    <source>
        <dbReference type="ARBA" id="ARBA00008397"/>
    </source>
</evidence>
<accession>A0ABW4FH70</accession>
<gene>
    <name evidence="7" type="primary">uxaC</name>
    <name evidence="7" type="ORF">ACFSCY_06480</name>
</gene>
<dbReference type="Pfam" id="PF02614">
    <property type="entry name" value="UxaC"/>
    <property type="match status" value="1"/>
</dbReference>
<dbReference type="PANTHER" id="PTHR30068:SF4">
    <property type="entry name" value="URONATE ISOMERASE"/>
    <property type="match status" value="1"/>
</dbReference>
<dbReference type="InterPro" id="IPR003766">
    <property type="entry name" value="Uronate_isomerase"/>
</dbReference>
<comment type="pathway">
    <text evidence="2">Carbohydrate metabolism; pentose and glucuronate interconversion.</text>
</comment>
<dbReference type="NCBIfam" id="NF002794">
    <property type="entry name" value="PRK02925.1"/>
    <property type="match status" value="1"/>
</dbReference>
<protein>
    <recommendedName>
        <fullName evidence="5">Uronate isomerase</fullName>
        <ecNumber evidence="4">5.3.1.12</ecNumber>
    </recommendedName>
</protein>
<evidence type="ECO:0000256" key="5">
    <source>
        <dbReference type="ARBA" id="ARBA00020555"/>
    </source>
</evidence>
<dbReference type="Gene3D" id="1.10.2020.10">
    <property type="entry name" value="uronate isomerase, domain 2, chain A"/>
    <property type="match status" value="1"/>
</dbReference>
<evidence type="ECO:0000256" key="1">
    <source>
        <dbReference type="ARBA" id="ARBA00001165"/>
    </source>
</evidence>
<dbReference type="EMBL" id="JBHUCP010000004">
    <property type="protein sequence ID" value="MFD1529081.1"/>
    <property type="molecule type" value="Genomic_DNA"/>
</dbReference>
<comment type="caution">
    <text evidence="7">The sequence shown here is derived from an EMBL/GenBank/DDBJ whole genome shotgun (WGS) entry which is preliminary data.</text>
</comment>
<comment type="similarity">
    <text evidence="3">Belongs to the metallo-dependent hydrolases superfamily. Uronate isomerase family.</text>
</comment>
<dbReference type="Gene3D" id="3.20.20.140">
    <property type="entry name" value="Metal-dependent hydrolases"/>
    <property type="match status" value="1"/>
</dbReference>
<comment type="catalytic activity">
    <reaction evidence="1">
        <text>D-glucuronate = D-fructuronate</text>
        <dbReference type="Rhea" id="RHEA:13049"/>
        <dbReference type="ChEBI" id="CHEBI:58720"/>
        <dbReference type="ChEBI" id="CHEBI:59863"/>
        <dbReference type="EC" id="5.3.1.12"/>
    </reaction>
</comment>
<dbReference type="RefSeq" id="WP_343974954.1">
    <property type="nucleotide sequence ID" value="NZ_BAAAJG010000008.1"/>
</dbReference>
<sequence length="480" mass="52414">MTEEAPALRLHPDRLLPADPGVRTIARRLYDAVRDLPIISPHGHVDAAVLLADEPFRDPASLLVAPDHYVTRLLHASGVPLDALGVGRGPLDEADARAAWRLLCAHWPVFRGTPVRYWLDAELAELFDVDVRPSAATADAIYELIAERLAKDTYRPRALFERFGIEVLATTDDPADDLAAHAALAADPTWQGRVVPTFRPDRYLEPAGSGWAGLVERLGAVAGVGTGTYVGWVAAMERRREYFRAHGATSADHSHADVRTDPLDPADAERIYAAALVGTADAAACTALRRHMLLEMARMSTEDGLVMTLHPGVARGHHPPTGAVFGPDTGHDIPLRVEFTQALQPLLERFGTHPALHLVLFTLDETVFSREIAPLAGFYPAVYAGAPWWFLDAPDAIRRFRAAVTETAGFSRTSGFIDDTRAFCSIPARHDMSRRLDCGFLAGLVAEHRMDEDEALDTAVALVTDQPRRVFKLPTARVGV</sequence>
<dbReference type="EC" id="5.3.1.12" evidence="4"/>
<reference evidence="8" key="1">
    <citation type="journal article" date="2019" name="Int. J. Syst. Evol. Microbiol.">
        <title>The Global Catalogue of Microorganisms (GCM) 10K type strain sequencing project: providing services to taxonomists for standard genome sequencing and annotation.</title>
        <authorList>
            <consortium name="The Broad Institute Genomics Platform"/>
            <consortium name="The Broad Institute Genome Sequencing Center for Infectious Disease"/>
            <person name="Wu L."/>
            <person name="Ma J."/>
        </authorList>
    </citation>
    <scope>NUCLEOTIDE SEQUENCE [LARGE SCALE GENOMIC DNA]</scope>
    <source>
        <strain evidence="8">JCM 12165</strain>
    </source>
</reference>
<evidence type="ECO:0000256" key="2">
    <source>
        <dbReference type="ARBA" id="ARBA00004892"/>
    </source>
</evidence>
<proteinExistence type="inferred from homology"/>
<keyword evidence="6 7" id="KW-0413">Isomerase</keyword>
<keyword evidence="8" id="KW-1185">Reference proteome</keyword>
<evidence type="ECO:0000313" key="7">
    <source>
        <dbReference type="EMBL" id="MFD1529081.1"/>
    </source>
</evidence>
<evidence type="ECO:0000256" key="4">
    <source>
        <dbReference type="ARBA" id="ARBA00012546"/>
    </source>
</evidence>
<dbReference type="SUPFAM" id="SSF51556">
    <property type="entry name" value="Metallo-dependent hydrolases"/>
    <property type="match status" value="1"/>
</dbReference>